<keyword evidence="1 2" id="KW-0238">DNA-binding</keyword>
<organism evidence="4 5">
    <name type="scientific">Plesiocystis pacifica SIR-1</name>
    <dbReference type="NCBI Taxonomy" id="391625"/>
    <lineage>
        <taxon>Bacteria</taxon>
        <taxon>Pseudomonadati</taxon>
        <taxon>Myxococcota</taxon>
        <taxon>Polyangia</taxon>
        <taxon>Nannocystales</taxon>
        <taxon>Nannocystaceae</taxon>
        <taxon>Plesiocystis</taxon>
    </lineage>
</organism>
<dbReference type="InterPro" id="IPR050109">
    <property type="entry name" value="HTH-type_TetR-like_transc_reg"/>
</dbReference>
<dbReference type="GO" id="GO:0000976">
    <property type="term" value="F:transcription cis-regulatory region binding"/>
    <property type="evidence" value="ECO:0007669"/>
    <property type="project" value="TreeGrafter"/>
</dbReference>
<evidence type="ECO:0000259" key="3">
    <source>
        <dbReference type="PROSITE" id="PS50977"/>
    </source>
</evidence>
<evidence type="ECO:0000256" key="1">
    <source>
        <dbReference type="ARBA" id="ARBA00023125"/>
    </source>
</evidence>
<evidence type="ECO:0000313" key="5">
    <source>
        <dbReference type="Proteomes" id="UP000005801"/>
    </source>
</evidence>
<proteinExistence type="predicted"/>
<feature type="DNA-binding region" description="H-T-H motif" evidence="2">
    <location>
        <begin position="13"/>
        <end position="32"/>
    </location>
</feature>
<sequence length="195" mass="20984">MELLDGDGLVGATLSAIARRAGISKANTYRYFESREAIMLAIALADAEDWTADLARRLEPLVGSGDVEAVARELAACTSARPRLCRLITVLSSVLEHNVSAEVIADFKRRFNALMDGPIEAIDAALPGLDAEQTRGFMTFFYIFVAGCWPIAHPPEAVAELHTRPEFEGMGVDFEAAVQAHAQTLLTGLLAKVGP</sequence>
<dbReference type="OrthoDB" id="8479950at2"/>
<dbReference type="Pfam" id="PF17929">
    <property type="entry name" value="TetR_C_34"/>
    <property type="match status" value="1"/>
</dbReference>
<dbReference type="GO" id="GO:0003700">
    <property type="term" value="F:DNA-binding transcription factor activity"/>
    <property type="evidence" value="ECO:0007669"/>
    <property type="project" value="TreeGrafter"/>
</dbReference>
<protein>
    <submittedName>
        <fullName evidence="4">Transcriptional regulator, TetR family protein</fullName>
    </submittedName>
</protein>
<dbReference type="EMBL" id="ABCS01000104">
    <property type="protein sequence ID" value="EDM75085.1"/>
    <property type="molecule type" value="Genomic_DNA"/>
</dbReference>
<dbReference type="AlphaFoldDB" id="A6GGB1"/>
<evidence type="ECO:0000256" key="2">
    <source>
        <dbReference type="PROSITE-ProRule" id="PRU00335"/>
    </source>
</evidence>
<dbReference type="STRING" id="391625.PPSIR1_00325"/>
<dbReference type="eggNOG" id="COG1309">
    <property type="taxonomic scope" value="Bacteria"/>
</dbReference>
<comment type="caution">
    <text evidence="4">The sequence shown here is derived from an EMBL/GenBank/DDBJ whole genome shotgun (WGS) entry which is preliminary data.</text>
</comment>
<reference evidence="4 5" key="1">
    <citation type="submission" date="2007-06" db="EMBL/GenBank/DDBJ databases">
        <authorList>
            <person name="Shimkets L."/>
            <person name="Ferriera S."/>
            <person name="Johnson J."/>
            <person name="Kravitz S."/>
            <person name="Beeson K."/>
            <person name="Sutton G."/>
            <person name="Rogers Y.-H."/>
            <person name="Friedman R."/>
            <person name="Frazier M."/>
            <person name="Venter J.C."/>
        </authorList>
    </citation>
    <scope>NUCLEOTIDE SEQUENCE [LARGE SCALE GENOMIC DNA]</scope>
    <source>
        <strain evidence="4 5">SIR-1</strain>
    </source>
</reference>
<dbReference type="PANTHER" id="PTHR30055:SF226">
    <property type="entry name" value="HTH-TYPE TRANSCRIPTIONAL REGULATOR PKSA"/>
    <property type="match status" value="1"/>
</dbReference>
<accession>A6GGB1</accession>
<dbReference type="InterPro" id="IPR001647">
    <property type="entry name" value="HTH_TetR"/>
</dbReference>
<dbReference type="Gene3D" id="1.10.357.10">
    <property type="entry name" value="Tetracycline Repressor, domain 2"/>
    <property type="match status" value="1"/>
</dbReference>
<dbReference type="InterPro" id="IPR009057">
    <property type="entry name" value="Homeodomain-like_sf"/>
</dbReference>
<evidence type="ECO:0000313" key="4">
    <source>
        <dbReference type="EMBL" id="EDM75085.1"/>
    </source>
</evidence>
<dbReference type="PROSITE" id="PS50977">
    <property type="entry name" value="HTH_TETR_2"/>
    <property type="match status" value="1"/>
</dbReference>
<gene>
    <name evidence="4" type="ORF">PPSIR1_00325</name>
</gene>
<name>A6GGB1_9BACT</name>
<dbReference type="InterPro" id="IPR041483">
    <property type="entry name" value="TetR_C_34"/>
</dbReference>
<dbReference type="PANTHER" id="PTHR30055">
    <property type="entry name" value="HTH-TYPE TRANSCRIPTIONAL REGULATOR RUTR"/>
    <property type="match status" value="1"/>
</dbReference>
<feature type="domain" description="HTH tetR-type" evidence="3">
    <location>
        <begin position="1"/>
        <end position="50"/>
    </location>
</feature>
<keyword evidence="5" id="KW-1185">Reference proteome</keyword>
<dbReference type="SUPFAM" id="SSF46689">
    <property type="entry name" value="Homeodomain-like"/>
    <property type="match status" value="1"/>
</dbReference>
<dbReference type="Pfam" id="PF00440">
    <property type="entry name" value="TetR_N"/>
    <property type="match status" value="1"/>
</dbReference>
<dbReference type="Proteomes" id="UP000005801">
    <property type="component" value="Unassembled WGS sequence"/>
</dbReference>